<proteinExistence type="predicted"/>
<dbReference type="GO" id="GO:0005737">
    <property type="term" value="C:cytoplasm"/>
    <property type="evidence" value="ECO:0007669"/>
    <property type="project" value="TreeGrafter"/>
</dbReference>
<feature type="binding site" evidence="5">
    <location>
        <position position="259"/>
    </location>
    <ligand>
        <name>Fe cation</name>
        <dbReference type="ChEBI" id="CHEBI:24875"/>
        <note>catalytic</note>
    </ligand>
</feature>
<evidence type="ECO:0000256" key="1">
    <source>
        <dbReference type="ARBA" id="ARBA00022723"/>
    </source>
</evidence>
<dbReference type="Gene3D" id="2.60.120.590">
    <property type="entry name" value="Alpha-ketoglutarate-dependent dioxygenase AlkB-like"/>
    <property type="match status" value="1"/>
</dbReference>
<dbReference type="EMBL" id="BSXT01001074">
    <property type="protein sequence ID" value="GMF38126.1"/>
    <property type="molecule type" value="Genomic_DNA"/>
</dbReference>
<evidence type="ECO:0000259" key="7">
    <source>
        <dbReference type="PROSITE" id="PS51471"/>
    </source>
</evidence>
<accession>A0A9W6XGK3</accession>
<feature type="domain" description="Fe2OG dioxygenase" evidence="7">
    <location>
        <begin position="179"/>
        <end position="288"/>
    </location>
</feature>
<sequence length="384" mass="42802">MTSKAERVEAKRQQHAADEHELDLFLNAPHHPAGSPASCNSDAALTAENDAAAASESTDEVPPRGSTDTGALLPGLVILKGFLSPQQQKELVNDSRRMGMGEGGFYKPTYASGAKCRLHQMCLGRHWNVKSEKYEDRRSNHDNAPVPALPESWKVHAQRSLDAARGIDPQVMGSCKQMTPDICVVNFYKKAGRNGMHIDKDESNEAMVMGSPVISFSIGCAAEFAYIDHYPEPHEAVPIVRLESGDALVFGGPARNVVHALTRVYNNTQPAWLRMRSGRLNLTFREYKPSELLIAQYLMPSRLRRMWNVLLLFEFIISYNTLADNACFSDVYCHEYGNHLDTGKLLLVEKIYPEGEVMVLLVRAMLLQQKKVMCVVELATPFNL</sequence>
<evidence type="ECO:0000256" key="6">
    <source>
        <dbReference type="SAM" id="MobiDB-lite"/>
    </source>
</evidence>
<keyword evidence="3" id="KW-0560">Oxidoreductase</keyword>
<dbReference type="GO" id="GO:0008198">
    <property type="term" value="F:ferrous iron binding"/>
    <property type="evidence" value="ECO:0007669"/>
    <property type="project" value="TreeGrafter"/>
</dbReference>
<dbReference type="GO" id="GO:0035513">
    <property type="term" value="P:oxidative RNA demethylation"/>
    <property type="evidence" value="ECO:0007669"/>
    <property type="project" value="TreeGrafter"/>
</dbReference>
<keyword evidence="9" id="KW-1185">Reference proteome</keyword>
<organism evidence="8 9">
    <name type="scientific">Phytophthora fragariaefolia</name>
    <dbReference type="NCBI Taxonomy" id="1490495"/>
    <lineage>
        <taxon>Eukaryota</taxon>
        <taxon>Sar</taxon>
        <taxon>Stramenopiles</taxon>
        <taxon>Oomycota</taxon>
        <taxon>Peronosporomycetes</taxon>
        <taxon>Peronosporales</taxon>
        <taxon>Peronosporaceae</taxon>
        <taxon>Phytophthora</taxon>
    </lineage>
</organism>
<dbReference type="PROSITE" id="PS51471">
    <property type="entry name" value="FE2OG_OXY"/>
    <property type="match status" value="1"/>
</dbReference>
<protein>
    <submittedName>
        <fullName evidence="8">Unnamed protein product</fullName>
    </submittedName>
</protein>
<dbReference type="InterPro" id="IPR027450">
    <property type="entry name" value="AlkB-like"/>
</dbReference>
<evidence type="ECO:0000256" key="2">
    <source>
        <dbReference type="ARBA" id="ARBA00022964"/>
    </source>
</evidence>
<feature type="binding site" evidence="5">
    <location>
        <position position="197"/>
    </location>
    <ligand>
        <name>Fe cation</name>
        <dbReference type="ChEBI" id="CHEBI:24875"/>
        <note>catalytic</note>
    </ligand>
</feature>
<feature type="region of interest" description="Disordered" evidence="6">
    <location>
        <begin position="1"/>
        <end position="69"/>
    </location>
</feature>
<evidence type="ECO:0000256" key="5">
    <source>
        <dbReference type="PIRSR" id="PIRSR604574-2"/>
    </source>
</evidence>
<keyword evidence="1 5" id="KW-0479">Metal-binding</keyword>
<dbReference type="GO" id="GO:0035515">
    <property type="term" value="F:oxidative RNA demethylase activity"/>
    <property type="evidence" value="ECO:0007669"/>
    <property type="project" value="TreeGrafter"/>
</dbReference>
<reference evidence="8" key="1">
    <citation type="submission" date="2023-04" db="EMBL/GenBank/DDBJ databases">
        <title>Phytophthora fragariaefolia NBRC 109709.</title>
        <authorList>
            <person name="Ichikawa N."/>
            <person name="Sato H."/>
            <person name="Tonouchi N."/>
        </authorList>
    </citation>
    <scope>NUCLEOTIDE SEQUENCE</scope>
    <source>
        <strain evidence="8">NBRC 109709</strain>
    </source>
</reference>
<dbReference type="InterPro" id="IPR004574">
    <property type="entry name" value="Alkb"/>
</dbReference>
<dbReference type="Pfam" id="PF13532">
    <property type="entry name" value="2OG-FeII_Oxy_2"/>
    <property type="match status" value="1"/>
</dbReference>
<dbReference type="PANTHER" id="PTHR16557">
    <property type="entry name" value="ALKYLATED DNA REPAIR PROTEIN ALKB-RELATED"/>
    <property type="match status" value="1"/>
</dbReference>
<evidence type="ECO:0000256" key="3">
    <source>
        <dbReference type="ARBA" id="ARBA00023002"/>
    </source>
</evidence>
<feature type="compositionally biased region" description="Basic and acidic residues" evidence="6">
    <location>
        <begin position="1"/>
        <end position="23"/>
    </location>
</feature>
<evidence type="ECO:0000313" key="9">
    <source>
        <dbReference type="Proteomes" id="UP001165121"/>
    </source>
</evidence>
<keyword evidence="2" id="KW-0223">Dioxygenase</keyword>
<gene>
    <name evidence="8" type="ORF">Pfra01_001088000</name>
</gene>
<dbReference type="SUPFAM" id="SSF51197">
    <property type="entry name" value="Clavaminate synthase-like"/>
    <property type="match status" value="1"/>
</dbReference>
<evidence type="ECO:0000313" key="8">
    <source>
        <dbReference type="EMBL" id="GMF38126.1"/>
    </source>
</evidence>
<dbReference type="AlphaFoldDB" id="A0A9W6XGK3"/>
<dbReference type="Proteomes" id="UP001165121">
    <property type="component" value="Unassembled WGS sequence"/>
</dbReference>
<evidence type="ECO:0000256" key="4">
    <source>
        <dbReference type="ARBA" id="ARBA00023004"/>
    </source>
</evidence>
<dbReference type="InterPro" id="IPR037151">
    <property type="entry name" value="AlkB-like_sf"/>
</dbReference>
<comment type="caution">
    <text evidence="8">The sequence shown here is derived from an EMBL/GenBank/DDBJ whole genome shotgun (WGS) entry which is preliminary data.</text>
</comment>
<dbReference type="GO" id="GO:0035516">
    <property type="term" value="F:broad specificity oxidative DNA demethylase activity"/>
    <property type="evidence" value="ECO:0007669"/>
    <property type="project" value="TreeGrafter"/>
</dbReference>
<dbReference type="InterPro" id="IPR005123">
    <property type="entry name" value="Oxoglu/Fe-dep_dioxygenase_dom"/>
</dbReference>
<feature type="compositionally biased region" description="Low complexity" evidence="6">
    <location>
        <begin position="41"/>
        <end position="56"/>
    </location>
</feature>
<keyword evidence="4 5" id="KW-0408">Iron</keyword>
<dbReference type="OrthoDB" id="6614653at2759"/>
<dbReference type="PANTHER" id="PTHR16557:SF2">
    <property type="entry name" value="NUCLEIC ACID DIOXYGENASE ALKBH1"/>
    <property type="match status" value="1"/>
</dbReference>
<feature type="binding site" evidence="5">
    <location>
        <position position="199"/>
    </location>
    <ligand>
        <name>Fe cation</name>
        <dbReference type="ChEBI" id="CHEBI:24875"/>
        <note>catalytic</note>
    </ligand>
</feature>
<comment type="cofactor">
    <cofactor evidence="5">
        <name>Fe(2+)</name>
        <dbReference type="ChEBI" id="CHEBI:29033"/>
    </cofactor>
    <text evidence="5">Binds 1 Fe(2+) ion per subunit.</text>
</comment>
<name>A0A9W6XGK3_9STRA</name>